<dbReference type="Proteomes" id="UP000198636">
    <property type="component" value="Unassembled WGS sequence"/>
</dbReference>
<proteinExistence type="predicted"/>
<dbReference type="OrthoDB" id="9800516at2"/>
<gene>
    <name evidence="2" type="ORF">SAMN03080606_04364</name>
</gene>
<dbReference type="InterPro" id="IPR002818">
    <property type="entry name" value="DJ-1/PfpI"/>
</dbReference>
<evidence type="ECO:0000259" key="1">
    <source>
        <dbReference type="Pfam" id="PF01965"/>
    </source>
</evidence>
<dbReference type="InterPro" id="IPR029062">
    <property type="entry name" value="Class_I_gatase-like"/>
</dbReference>
<dbReference type="SUPFAM" id="SSF52317">
    <property type="entry name" value="Class I glutamine amidotransferase-like"/>
    <property type="match status" value="1"/>
</dbReference>
<dbReference type="InterPro" id="IPR050325">
    <property type="entry name" value="Prot/Nucl_acid_deglycase"/>
</dbReference>
<keyword evidence="3" id="KW-1185">Reference proteome</keyword>
<protein>
    <submittedName>
        <fullName evidence="2">4-methyl-5(B-hydroxyethyl)-thiazole monophosphate biosynthesis</fullName>
    </submittedName>
</protein>
<evidence type="ECO:0000313" key="3">
    <source>
        <dbReference type="Proteomes" id="UP000198636"/>
    </source>
</evidence>
<dbReference type="CDD" id="cd03135">
    <property type="entry name" value="GATase1_DJ-1"/>
    <property type="match status" value="1"/>
</dbReference>
<dbReference type="PANTHER" id="PTHR48094">
    <property type="entry name" value="PROTEIN/NUCLEIC ACID DEGLYCASE DJ-1-RELATED"/>
    <property type="match status" value="1"/>
</dbReference>
<dbReference type="RefSeq" id="WP_091547727.1">
    <property type="nucleotide sequence ID" value="NZ_FMUS01000059.1"/>
</dbReference>
<organism evidence="2 3">
    <name type="scientific">Alkaliphilus peptidifermentans DSM 18978</name>
    <dbReference type="NCBI Taxonomy" id="1120976"/>
    <lineage>
        <taxon>Bacteria</taxon>
        <taxon>Bacillati</taxon>
        <taxon>Bacillota</taxon>
        <taxon>Clostridia</taxon>
        <taxon>Peptostreptococcales</taxon>
        <taxon>Natronincolaceae</taxon>
        <taxon>Alkaliphilus</taxon>
    </lineage>
</organism>
<dbReference type="STRING" id="1120976.SAMN03080606_04364"/>
<dbReference type="GO" id="GO:0005737">
    <property type="term" value="C:cytoplasm"/>
    <property type="evidence" value="ECO:0007669"/>
    <property type="project" value="TreeGrafter"/>
</dbReference>
<accession>A0A1G5LF48</accession>
<dbReference type="AlphaFoldDB" id="A0A1G5LF48"/>
<dbReference type="Gene3D" id="3.40.50.880">
    <property type="match status" value="1"/>
</dbReference>
<feature type="domain" description="DJ-1/PfpI" evidence="1">
    <location>
        <begin position="1"/>
        <end position="175"/>
    </location>
</feature>
<evidence type="ECO:0000313" key="2">
    <source>
        <dbReference type="EMBL" id="SCZ11436.1"/>
    </source>
</evidence>
<name>A0A1G5LF48_9FIRM</name>
<dbReference type="Pfam" id="PF01965">
    <property type="entry name" value="DJ-1_PfpI"/>
    <property type="match status" value="1"/>
</dbReference>
<dbReference type="PANTHER" id="PTHR48094:SF5">
    <property type="entry name" value="PROTEIN DJ-1 HOMOLOG"/>
    <property type="match status" value="1"/>
</dbReference>
<sequence length="192" mass="21451">MKILLLLAKGVELIEASAFIDVFGWNRHYNQIDTEIITCGFKREILSTFSIPIRVDLLIDEIVVDEYEALAIPGGFGDYGFYEEAFDEKFLDIIREFKDKGKLIASICVGALPIGKSGILEGKKATTYHLMGKRRQKQLEAFGVNVVNEPVVIDDNIITSWCPSTAIEVALKSLELLTSPTSSNKIREIMGY</sequence>
<reference evidence="2 3" key="1">
    <citation type="submission" date="2016-10" db="EMBL/GenBank/DDBJ databases">
        <authorList>
            <person name="de Groot N.N."/>
        </authorList>
    </citation>
    <scope>NUCLEOTIDE SEQUENCE [LARGE SCALE GENOMIC DNA]</scope>
    <source>
        <strain evidence="2 3">DSM 18978</strain>
    </source>
</reference>
<dbReference type="EMBL" id="FMUS01000059">
    <property type="protein sequence ID" value="SCZ11436.1"/>
    <property type="molecule type" value="Genomic_DNA"/>
</dbReference>